<name>A0A1A8Z2N4_9ACTN</name>
<dbReference type="OrthoDB" id="176279at2"/>
<dbReference type="PATRIC" id="fig|261654.4.peg.450"/>
<evidence type="ECO:0000256" key="1">
    <source>
        <dbReference type="ARBA" id="ARBA00022729"/>
    </source>
</evidence>
<evidence type="ECO:0000313" key="5">
    <source>
        <dbReference type="EMBL" id="SBT38136.1"/>
    </source>
</evidence>
<dbReference type="InterPro" id="IPR006558">
    <property type="entry name" value="LamG-like"/>
</dbReference>
<evidence type="ECO:0000313" key="6">
    <source>
        <dbReference type="Proteomes" id="UP000199385"/>
    </source>
</evidence>
<accession>A0A1A8Z2N4</accession>
<reference evidence="6" key="1">
    <citation type="submission" date="2016-06" db="EMBL/GenBank/DDBJ databases">
        <authorList>
            <person name="Varghese N."/>
            <person name="Submissions Spin"/>
        </authorList>
    </citation>
    <scope>NUCLEOTIDE SEQUENCE [LARGE SCALE GENOMIC DNA]</scope>
    <source>
        <strain evidence="6">DSM 44815</strain>
    </source>
</reference>
<dbReference type="STRING" id="261654.GA0070611_0445"/>
<evidence type="ECO:0000256" key="2">
    <source>
        <dbReference type="ARBA" id="ARBA00023157"/>
    </source>
</evidence>
<dbReference type="GO" id="GO:0006955">
    <property type="term" value="P:immune response"/>
    <property type="evidence" value="ECO:0007669"/>
    <property type="project" value="InterPro"/>
</dbReference>
<evidence type="ECO:0000256" key="3">
    <source>
        <dbReference type="SAM" id="SignalP"/>
    </source>
</evidence>
<proteinExistence type="predicted"/>
<gene>
    <name evidence="5" type="ORF">GA0070611_0445</name>
</gene>
<dbReference type="RefSeq" id="WP_157740164.1">
    <property type="nucleotide sequence ID" value="NZ_LT594323.1"/>
</dbReference>
<keyword evidence="5" id="KW-0430">Lectin</keyword>
<dbReference type="Pfam" id="PF13385">
    <property type="entry name" value="Laminin_G_3"/>
    <property type="match status" value="2"/>
</dbReference>
<dbReference type="AlphaFoldDB" id="A0A1A8Z2N4"/>
<dbReference type="InterPro" id="IPR013320">
    <property type="entry name" value="ConA-like_dom_sf"/>
</dbReference>
<dbReference type="PANTHER" id="PTHR46943">
    <property type="entry name" value="PENTRAXIN-RELATED PROTEIN PTX3"/>
    <property type="match status" value="1"/>
</dbReference>
<feature type="signal peptide" evidence="3">
    <location>
        <begin position="1"/>
        <end position="18"/>
    </location>
</feature>
<sequence>MTTLAALSALAVPQAVGAAPAATPSSPAPAQLSEADALAAAKRMGTPVEATSLKTENSRVLATPRGGLVLESYAVPRWTRDRTTQDWRPIDTRLQKNADGSVAPIATLADLSFSAGGTAPAVRLPVPGGEVSLSWPGTLPAPRIDGDSAVYESVLPDVDLRLRALTDGFTWVLVVKSAQAAANPALDELRFGLGTSGAVTRRARAGGGFEVVDGTGTPVATAGSALMWDSSGLTTPSVAARSRALTAFADQAKHDVVRGAPDLARKAELSTAVRGDDLVIRPDLALLRGSDTSYPVVIDPWTTINKLRWGYTNSTNSTRDDGIPRAGLDPSGDGVFRSYFSFSLTSLSGKTIRSAKFLTEMTHSWACTSTPVNLWRTADLTTTGKQAWGGPSLQLWLEERSGHAHKPSTGAGCSDDPQPDMPMEFSSANLKTDITNNRGQSIYTLGLLTRQSDGSSESTSSWWKKFDASLTKLSIEYNTNPNTPTAAQLTTHANYTSAAQACVTGTSRPMVRSDYPWFKATLTDPDGSNGGSLSGTFSLQKLVSGAWTTVSGWPKTDSGVAPGAKAEVQLTTKTTNGDTYRWQVQTKDTLGGASLASPWCEFYVDYSAPAATPKVTPADGLYLESPPLGTNQDVHGSIGYSGKFTLSANGAADVYDYVYQLDGGPQLTVKAATLGGSATVWVTPNSIGENVLTVRSRDQAGNATEPYDYVFLVDGASAPKAHWAIDEGSGTTFTNKIAGGPSATLTGGGTWADSRVLGTHKTNGKDWAVKFSGSDNRATTATSVVDTTRSFSVSAWVRADATPNGVVVSQPGTNKSPFELQYYASKGQWCFTSYASDVVNGTVTSTPACSTDPVQVGVWTHLTGVYDAGAASKLSIYVNGVRKGVGNTSVAMWASTGPMIIAGAKNGTYTGHFNGAISEVRVWDRVVDPDLDLQPIVEPVLVGGWDMEDFNYDLRQEGDISKYQRPLTLSAAGSVDWADGYDSAGLHFDGVSGSAQTSAPVLRTDQSYTVSAWVRWNGGTGARTVLAQDGTSASGFYVACRNDANGIKWSIMTRSSDSTSSSGRYAVGGTCAMNTWVHLTAVHDVVAGEISLYINGAFSAKSINPAPWQANGALTVGRGKWSGVATDWFNGDIDRVRIWQGALSGPEIQAVFAGA</sequence>
<feature type="domain" description="LamG-like jellyroll fold" evidence="4">
    <location>
        <begin position="1006"/>
        <end position="1146"/>
    </location>
</feature>
<dbReference type="EMBL" id="LT594323">
    <property type="protein sequence ID" value="SBT38136.1"/>
    <property type="molecule type" value="Genomic_DNA"/>
</dbReference>
<evidence type="ECO:0000259" key="4">
    <source>
        <dbReference type="SMART" id="SM00560"/>
    </source>
</evidence>
<dbReference type="SMART" id="SM00560">
    <property type="entry name" value="LamGL"/>
    <property type="match status" value="2"/>
</dbReference>
<keyword evidence="6" id="KW-1185">Reference proteome</keyword>
<dbReference type="InterPro" id="IPR042837">
    <property type="entry name" value="PTX3"/>
</dbReference>
<organism evidence="5 6">
    <name type="scientific">Micromonospora auratinigra</name>
    <dbReference type="NCBI Taxonomy" id="261654"/>
    <lineage>
        <taxon>Bacteria</taxon>
        <taxon>Bacillati</taxon>
        <taxon>Actinomycetota</taxon>
        <taxon>Actinomycetes</taxon>
        <taxon>Micromonosporales</taxon>
        <taxon>Micromonosporaceae</taxon>
        <taxon>Micromonospora</taxon>
    </lineage>
</organism>
<dbReference type="PANTHER" id="PTHR46943:SF1">
    <property type="entry name" value="PENTRAXIN-RELATED PROTEIN PTX3"/>
    <property type="match status" value="1"/>
</dbReference>
<feature type="domain" description="LamG-like jellyroll fold" evidence="4">
    <location>
        <begin position="789"/>
        <end position="930"/>
    </location>
</feature>
<feature type="chain" id="PRO_5038639917" evidence="3">
    <location>
        <begin position="19"/>
        <end position="1155"/>
    </location>
</feature>
<keyword evidence="2" id="KW-1015">Disulfide bond</keyword>
<dbReference type="Gene3D" id="2.60.120.200">
    <property type="match status" value="2"/>
</dbReference>
<dbReference type="SUPFAM" id="SSF49899">
    <property type="entry name" value="Concanavalin A-like lectins/glucanases"/>
    <property type="match status" value="2"/>
</dbReference>
<keyword evidence="1 3" id="KW-0732">Signal</keyword>
<dbReference type="Proteomes" id="UP000199385">
    <property type="component" value="Chromosome I"/>
</dbReference>
<dbReference type="GO" id="GO:0030246">
    <property type="term" value="F:carbohydrate binding"/>
    <property type="evidence" value="ECO:0007669"/>
    <property type="project" value="UniProtKB-KW"/>
</dbReference>
<protein>
    <submittedName>
        <fullName evidence="5">Concanavalin A-like lectin/glucanases superfamily protein</fullName>
    </submittedName>
</protein>